<dbReference type="Gene3D" id="1.10.10.10">
    <property type="entry name" value="Winged helix-like DNA-binding domain superfamily/Winged helix DNA-binding domain"/>
    <property type="match status" value="1"/>
</dbReference>
<comment type="caution">
    <text evidence="2">The sequence shown here is derived from an EMBL/GenBank/DDBJ whole genome shotgun (WGS) entry which is preliminary data.</text>
</comment>
<dbReference type="PRINTS" id="PR00038">
    <property type="entry name" value="HTHLUXR"/>
</dbReference>
<dbReference type="InterPro" id="IPR000792">
    <property type="entry name" value="Tscrpt_reg_LuxR_C"/>
</dbReference>
<dbReference type="GO" id="GO:0003677">
    <property type="term" value="F:DNA binding"/>
    <property type="evidence" value="ECO:0007669"/>
    <property type="project" value="InterPro"/>
</dbReference>
<dbReference type="PROSITE" id="PS00622">
    <property type="entry name" value="HTH_LUXR_1"/>
    <property type="match status" value="1"/>
</dbReference>
<name>A0AAN4W157_9BACT</name>
<dbReference type="SUPFAM" id="SSF46894">
    <property type="entry name" value="C-terminal effector domain of the bipartite response regulators"/>
    <property type="match status" value="1"/>
</dbReference>
<evidence type="ECO:0000313" key="3">
    <source>
        <dbReference type="Proteomes" id="UP001310022"/>
    </source>
</evidence>
<organism evidence="2 3">
    <name type="scientific">Persicobacter diffluens</name>
    <dbReference type="NCBI Taxonomy" id="981"/>
    <lineage>
        <taxon>Bacteria</taxon>
        <taxon>Pseudomonadati</taxon>
        <taxon>Bacteroidota</taxon>
        <taxon>Cytophagia</taxon>
        <taxon>Cytophagales</taxon>
        <taxon>Persicobacteraceae</taxon>
        <taxon>Persicobacter</taxon>
    </lineage>
</organism>
<dbReference type="Proteomes" id="UP001310022">
    <property type="component" value="Unassembled WGS sequence"/>
</dbReference>
<dbReference type="SMART" id="SM00421">
    <property type="entry name" value="HTH_LUXR"/>
    <property type="match status" value="1"/>
</dbReference>
<evidence type="ECO:0000259" key="1">
    <source>
        <dbReference type="PROSITE" id="PS00622"/>
    </source>
</evidence>
<dbReference type="AlphaFoldDB" id="A0AAN4W157"/>
<dbReference type="GO" id="GO:0006355">
    <property type="term" value="P:regulation of DNA-templated transcription"/>
    <property type="evidence" value="ECO:0007669"/>
    <property type="project" value="InterPro"/>
</dbReference>
<evidence type="ECO:0000313" key="2">
    <source>
        <dbReference type="EMBL" id="GJM62718.1"/>
    </source>
</evidence>
<sequence>MNQEIQPIKLLTDKEIINIGAQGALTNFELRDPYCYFVLSFKTGELEDYSDHWKEVLGDIPSLSLESFHSNLAESEKELYFLREKMHLNFYADLSPQKAKKLKVSHFVNYNHPDKGPRKFWIQAMPFIMIGKNLISTIGVIADVTDIKPDSRVDLHSTFTFLGDHKAPMKVKPPLSQIAKSLTSLNVTKTELEVIAQIAKGQKSEAIAERLGIKKQTVDTHRKNILKKNKDKNMETILLHCLRRGILD</sequence>
<proteinExistence type="predicted"/>
<protein>
    <recommendedName>
        <fullName evidence="1">HTH luxR-type domain-containing protein</fullName>
    </recommendedName>
</protein>
<dbReference type="Pfam" id="PF00196">
    <property type="entry name" value="GerE"/>
    <property type="match status" value="1"/>
</dbReference>
<reference evidence="2 3" key="1">
    <citation type="submission" date="2021-12" db="EMBL/GenBank/DDBJ databases">
        <title>Genome sequencing of bacteria with rrn-lacking chromosome and rrn-plasmid.</title>
        <authorList>
            <person name="Anda M."/>
            <person name="Iwasaki W."/>
        </authorList>
    </citation>
    <scope>NUCLEOTIDE SEQUENCE [LARGE SCALE GENOMIC DNA]</scope>
    <source>
        <strain evidence="2 3">NBRC 15940</strain>
    </source>
</reference>
<gene>
    <name evidence="2" type="ORF">PEDI_32700</name>
</gene>
<dbReference type="RefSeq" id="WP_338237960.1">
    <property type="nucleotide sequence ID" value="NZ_BQKE01000002.1"/>
</dbReference>
<dbReference type="CDD" id="cd06170">
    <property type="entry name" value="LuxR_C_like"/>
    <property type="match status" value="1"/>
</dbReference>
<dbReference type="InterPro" id="IPR016032">
    <property type="entry name" value="Sig_transdc_resp-reg_C-effctor"/>
</dbReference>
<feature type="domain" description="HTH luxR-type" evidence="1">
    <location>
        <begin position="201"/>
        <end position="228"/>
    </location>
</feature>
<dbReference type="EMBL" id="BQKE01000002">
    <property type="protein sequence ID" value="GJM62718.1"/>
    <property type="molecule type" value="Genomic_DNA"/>
</dbReference>
<dbReference type="InterPro" id="IPR036388">
    <property type="entry name" value="WH-like_DNA-bd_sf"/>
</dbReference>
<accession>A0AAN4W157</accession>
<keyword evidence="3" id="KW-1185">Reference proteome</keyword>